<gene>
    <name evidence="1" type="ORF">GJR95_12625</name>
</gene>
<keyword evidence="2" id="KW-1185">Reference proteome</keyword>
<proteinExistence type="predicted"/>
<evidence type="ECO:0000313" key="2">
    <source>
        <dbReference type="Proteomes" id="UP000464577"/>
    </source>
</evidence>
<dbReference type="Proteomes" id="UP000464577">
    <property type="component" value="Chromosome"/>
</dbReference>
<protein>
    <submittedName>
        <fullName evidence="1">Uncharacterized protein</fullName>
    </submittedName>
</protein>
<name>A0A6P1VRC9_9BACT</name>
<dbReference type="KEGG" id="senf:GJR95_12625"/>
<dbReference type="EMBL" id="CP045997">
    <property type="protein sequence ID" value="QHV95801.1"/>
    <property type="molecule type" value="Genomic_DNA"/>
</dbReference>
<dbReference type="InterPro" id="IPR049457">
    <property type="entry name" value="Emfourin"/>
</dbReference>
<dbReference type="Pfam" id="PF20242">
    <property type="entry name" value="Emfourin"/>
    <property type="match status" value="1"/>
</dbReference>
<evidence type="ECO:0000313" key="1">
    <source>
        <dbReference type="EMBL" id="QHV95801.1"/>
    </source>
</evidence>
<dbReference type="AlphaFoldDB" id="A0A6P1VRC9"/>
<accession>A0A6P1VRC9</accession>
<organism evidence="1 2">
    <name type="scientific">Spirosoma endbachense</name>
    <dbReference type="NCBI Taxonomy" id="2666025"/>
    <lineage>
        <taxon>Bacteria</taxon>
        <taxon>Pseudomonadati</taxon>
        <taxon>Bacteroidota</taxon>
        <taxon>Cytophagia</taxon>
        <taxon>Cytophagales</taxon>
        <taxon>Cytophagaceae</taxon>
        <taxon>Spirosoma</taxon>
    </lineage>
</organism>
<reference evidence="1 2" key="1">
    <citation type="submission" date="2019-11" db="EMBL/GenBank/DDBJ databases">
        <title>Spirosoma endbachense sp. nov., isolated from a natural salt meadow.</title>
        <authorList>
            <person name="Rojas J."/>
            <person name="Ambika Manirajan B."/>
            <person name="Ratering S."/>
            <person name="Suarez C."/>
            <person name="Geissler-Plaum R."/>
            <person name="Schnell S."/>
        </authorList>
    </citation>
    <scope>NUCLEOTIDE SEQUENCE [LARGE SCALE GENOMIC DNA]</scope>
    <source>
        <strain evidence="1 2">I-24</strain>
    </source>
</reference>
<dbReference type="RefSeq" id="WP_162386210.1">
    <property type="nucleotide sequence ID" value="NZ_CP045997.1"/>
</dbReference>
<sequence length="96" mass="10706">MKLVYSREGGLFPQVAQTEVKTTELPADLQKLVDHVLAHPDAYASDSGNPALRDGYQYRLDLHDGSKKVSLTFDDTSLPDDVQPLIHFLQKRTGKP</sequence>